<sequence>MHSNFHFLVLTPLQTSKRELASFRLDTDCITWELLKLIENSDSGRQGIVKQYAETVVLLLNEALKGETIKEDIEVFLNYYDSLQYASQLT</sequence>
<comment type="caution">
    <text evidence="1">The sequence shown here is derived from an EMBL/GenBank/DDBJ whole genome shotgun (WGS) entry which is preliminary data.</text>
</comment>
<keyword evidence="2" id="KW-1185">Reference proteome</keyword>
<dbReference type="EMBL" id="BFAA01001348">
    <property type="protein sequence ID" value="GCB64102.1"/>
    <property type="molecule type" value="Genomic_DNA"/>
</dbReference>
<organism evidence="1 2">
    <name type="scientific">Scyliorhinus torazame</name>
    <name type="common">Cloudy catshark</name>
    <name type="synonym">Catulus torazame</name>
    <dbReference type="NCBI Taxonomy" id="75743"/>
    <lineage>
        <taxon>Eukaryota</taxon>
        <taxon>Metazoa</taxon>
        <taxon>Chordata</taxon>
        <taxon>Craniata</taxon>
        <taxon>Vertebrata</taxon>
        <taxon>Chondrichthyes</taxon>
        <taxon>Elasmobranchii</taxon>
        <taxon>Galeomorphii</taxon>
        <taxon>Galeoidea</taxon>
        <taxon>Carcharhiniformes</taxon>
        <taxon>Scyliorhinidae</taxon>
        <taxon>Scyliorhinus</taxon>
    </lineage>
</organism>
<reference evidence="1 2" key="1">
    <citation type="journal article" date="2018" name="Nat. Ecol. Evol.">
        <title>Shark genomes provide insights into elasmobranch evolution and the origin of vertebrates.</title>
        <authorList>
            <person name="Hara Y"/>
            <person name="Yamaguchi K"/>
            <person name="Onimaru K"/>
            <person name="Kadota M"/>
            <person name="Koyanagi M"/>
            <person name="Keeley SD"/>
            <person name="Tatsumi K"/>
            <person name="Tanaka K"/>
            <person name="Motone F"/>
            <person name="Kageyama Y"/>
            <person name="Nozu R"/>
            <person name="Adachi N"/>
            <person name="Nishimura O"/>
            <person name="Nakagawa R"/>
            <person name="Tanegashima C"/>
            <person name="Kiyatake I"/>
            <person name="Matsumoto R"/>
            <person name="Murakumo K"/>
            <person name="Nishida K"/>
            <person name="Terakita A"/>
            <person name="Kuratani S"/>
            <person name="Sato K"/>
            <person name="Hyodo S Kuraku.S."/>
        </authorList>
    </citation>
    <scope>NUCLEOTIDE SEQUENCE [LARGE SCALE GENOMIC DNA]</scope>
</reference>
<dbReference type="Proteomes" id="UP000288216">
    <property type="component" value="Unassembled WGS sequence"/>
</dbReference>
<protein>
    <submittedName>
        <fullName evidence="1">Uncharacterized protein</fullName>
    </submittedName>
</protein>
<dbReference type="AlphaFoldDB" id="A0A401NTB7"/>
<evidence type="ECO:0000313" key="1">
    <source>
        <dbReference type="EMBL" id="GCB64102.1"/>
    </source>
</evidence>
<gene>
    <name evidence="1" type="ORF">scyTo_0004542</name>
</gene>
<proteinExistence type="predicted"/>
<name>A0A401NTB7_SCYTO</name>
<evidence type="ECO:0000313" key="2">
    <source>
        <dbReference type="Proteomes" id="UP000288216"/>
    </source>
</evidence>
<accession>A0A401NTB7</accession>